<evidence type="ECO:0000313" key="2">
    <source>
        <dbReference type="Proteomes" id="UP000276133"/>
    </source>
</evidence>
<organism evidence="1 2">
    <name type="scientific">Brachionus plicatilis</name>
    <name type="common">Marine rotifer</name>
    <name type="synonym">Brachionus muelleri</name>
    <dbReference type="NCBI Taxonomy" id="10195"/>
    <lineage>
        <taxon>Eukaryota</taxon>
        <taxon>Metazoa</taxon>
        <taxon>Spiralia</taxon>
        <taxon>Gnathifera</taxon>
        <taxon>Rotifera</taxon>
        <taxon>Eurotatoria</taxon>
        <taxon>Monogononta</taxon>
        <taxon>Pseudotrocha</taxon>
        <taxon>Ploima</taxon>
        <taxon>Brachionidae</taxon>
        <taxon>Brachionus</taxon>
    </lineage>
</organism>
<keyword evidence="2" id="KW-1185">Reference proteome</keyword>
<evidence type="ECO:0000313" key="1">
    <source>
        <dbReference type="EMBL" id="RNA02333.1"/>
    </source>
</evidence>
<proteinExistence type="predicted"/>
<name>A0A3M7PTI0_BRAPC</name>
<accession>A0A3M7PTI0</accession>
<dbReference type="Proteomes" id="UP000276133">
    <property type="component" value="Unassembled WGS sequence"/>
</dbReference>
<dbReference type="AlphaFoldDB" id="A0A3M7PTI0"/>
<gene>
    <name evidence="1" type="ORF">BpHYR1_042036</name>
</gene>
<sequence length="59" mass="7185">MNFVRKYSAKFISNPKDYQIYEVFTHLLILQLFLIDNLKSHIILKDDCYFCDLILNKKR</sequence>
<protein>
    <submittedName>
        <fullName evidence="1">Uncharacterized protein</fullName>
    </submittedName>
</protein>
<dbReference type="EMBL" id="REGN01008920">
    <property type="protein sequence ID" value="RNA02333.1"/>
    <property type="molecule type" value="Genomic_DNA"/>
</dbReference>
<reference evidence="1 2" key="1">
    <citation type="journal article" date="2018" name="Sci. Rep.">
        <title>Genomic signatures of local adaptation to the degree of environmental predictability in rotifers.</title>
        <authorList>
            <person name="Franch-Gras L."/>
            <person name="Hahn C."/>
            <person name="Garcia-Roger E.M."/>
            <person name="Carmona M.J."/>
            <person name="Serra M."/>
            <person name="Gomez A."/>
        </authorList>
    </citation>
    <scope>NUCLEOTIDE SEQUENCE [LARGE SCALE GENOMIC DNA]</scope>
    <source>
        <strain evidence="1">HYR1</strain>
    </source>
</reference>
<comment type="caution">
    <text evidence="1">The sequence shown here is derived from an EMBL/GenBank/DDBJ whole genome shotgun (WGS) entry which is preliminary data.</text>
</comment>